<evidence type="ECO:0000256" key="7">
    <source>
        <dbReference type="ARBA" id="ARBA00023136"/>
    </source>
</evidence>
<dbReference type="GO" id="GO:0055085">
    <property type="term" value="P:transmembrane transport"/>
    <property type="evidence" value="ECO:0007669"/>
    <property type="project" value="TreeGrafter"/>
</dbReference>
<keyword evidence="5 8" id="KW-0812">Transmembrane</keyword>
<evidence type="ECO:0008006" key="11">
    <source>
        <dbReference type="Google" id="ProtNLM"/>
    </source>
</evidence>
<comment type="subcellular location">
    <subcellularLocation>
        <location evidence="1">Cell membrane</location>
        <topology evidence="1">Multi-pass membrane protein</topology>
    </subcellularLocation>
</comment>
<keyword evidence="10" id="KW-1185">Reference proteome</keyword>
<feature type="transmembrane region" description="Helical" evidence="8">
    <location>
        <begin position="65"/>
        <end position="89"/>
    </location>
</feature>
<dbReference type="EMBL" id="CP012502">
    <property type="protein sequence ID" value="AOM82164.1"/>
    <property type="molecule type" value="Genomic_DNA"/>
</dbReference>
<keyword evidence="7 8" id="KW-0472">Membrane</keyword>
<reference evidence="9 10" key="1">
    <citation type="submission" date="2015-08" db="EMBL/GenBank/DDBJ databases">
        <title>The complete genome sequence of Bacillus beveridgei MLTeJB.</title>
        <authorList>
            <person name="Hanson T.E."/>
            <person name="Mesa C."/>
            <person name="Basesman S.M."/>
            <person name="Oremland R.S."/>
        </authorList>
    </citation>
    <scope>NUCLEOTIDE SEQUENCE [LARGE SCALE GENOMIC DNA]</scope>
    <source>
        <strain evidence="9 10">MLTeJB</strain>
    </source>
</reference>
<feature type="transmembrane region" description="Helical" evidence="8">
    <location>
        <begin position="265"/>
        <end position="291"/>
    </location>
</feature>
<keyword evidence="3" id="KW-0813">Transport</keyword>
<feature type="transmembrane region" description="Helical" evidence="8">
    <location>
        <begin position="157"/>
        <end position="181"/>
    </location>
</feature>
<dbReference type="AlphaFoldDB" id="A0A1D7QT36"/>
<evidence type="ECO:0000256" key="8">
    <source>
        <dbReference type="SAM" id="Phobius"/>
    </source>
</evidence>
<proteinExistence type="inferred from homology"/>
<feature type="transmembrane region" description="Helical" evidence="8">
    <location>
        <begin position="312"/>
        <end position="339"/>
    </location>
</feature>
<evidence type="ECO:0000256" key="3">
    <source>
        <dbReference type="ARBA" id="ARBA00022448"/>
    </source>
</evidence>
<dbReference type="GO" id="GO:0005886">
    <property type="term" value="C:plasma membrane"/>
    <property type="evidence" value="ECO:0007669"/>
    <property type="project" value="UniProtKB-SubCell"/>
</dbReference>
<dbReference type="RefSeq" id="WP_069364279.1">
    <property type="nucleotide sequence ID" value="NZ_CP012502.1"/>
</dbReference>
<protein>
    <recommendedName>
        <fullName evidence="11">AI-2E family transporter</fullName>
    </recommendedName>
</protein>
<dbReference type="KEGG" id="bbev:BBEV_0793"/>
<gene>
    <name evidence="9" type="ORF">BBEV_0793</name>
</gene>
<feature type="transmembrane region" description="Helical" evidence="8">
    <location>
        <begin position="12"/>
        <end position="29"/>
    </location>
</feature>
<evidence type="ECO:0000256" key="4">
    <source>
        <dbReference type="ARBA" id="ARBA00022475"/>
    </source>
</evidence>
<comment type="similarity">
    <text evidence="2">Belongs to the autoinducer-2 exporter (AI-2E) (TC 2.A.86) family.</text>
</comment>
<dbReference type="Proteomes" id="UP000094463">
    <property type="component" value="Chromosome"/>
</dbReference>
<evidence type="ECO:0000256" key="6">
    <source>
        <dbReference type="ARBA" id="ARBA00022989"/>
    </source>
</evidence>
<name>A0A1D7QT36_9BACI</name>
<organism evidence="9 10">
    <name type="scientific">Salisediminibacterium beveridgei</name>
    <dbReference type="NCBI Taxonomy" id="632773"/>
    <lineage>
        <taxon>Bacteria</taxon>
        <taxon>Bacillati</taxon>
        <taxon>Bacillota</taxon>
        <taxon>Bacilli</taxon>
        <taxon>Bacillales</taxon>
        <taxon>Bacillaceae</taxon>
        <taxon>Salisediminibacterium</taxon>
    </lineage>
</organism>
<evidence type="ECO:0000313" key="9">
    <source>
        <dbReference type="EMBL" id="AOM82164.1"/>
    </source>
</evidence>
<evidence type="ECO:0000313" key="10">
    <source>
        <dbReference type="Proteomes" id="UP000094463"/>
    </source>
</evidence>
<dbReference type="PANTHER" id="PTHR21716">
    <property type="entry name" value="TRANSMEMBRANE PROTEIN"/>
    <property type="match status" value="1"/>
</dbReference>
<keyword evidence="6 8" id="KW-1133">Transmembrane helix</keyword>
<dbReference type="PATRIC" id="fig|632773.3.peg.836"/>
<feature type="transmembrane region" description="Helical" evidence="8">
    <location>
        <begin position="220"/>
        <end position="253"/>
    </location>
</feature>
<evidence type="ECO:0000256" key="1">
    <source>
        <dbReference type="ARBA" id="ARBA00004651"/>
    </source>
</evidence>
<dbReference type="OrthoDB" id="9793390at2"/>
<feature type="transmembrane region" description="Helical" evidence="8">
    <location>
        <begin position="35"/>
        <end position="53"/>
    </location>
</feature>
<dbReference type="PANTHER" id="PTHR21716:SF53">
    <property type="entry name" value="PERMEASE PERM-RELATED"/>
    <property type="match status" value="1"/>
</dbReference>
<dbReference type="Pfam" id="PF01594">
    <property type="entry name" value="AI-2E_transport"/>
    <property type="match status" value="1"/>
</dbReference>
<evidence type="ECO:0000256" key="5">
    <source>
        <dbReference type="ARBA" id="ARBA00022692"/>
    </source>
</evidence>
<dbReference type="InterPro" id="IPR002549">
    <property type="entry name" value="AI-2E-like"/>
</dbReference>
<keyword evidence="4" id="KW-1003">Cell membrane</keyword>
<accession>A0A1D7QT36</accession>
<evidence type="ECO:0000256" key="2">
    <source>
        <dbReference type="ARBA" id="ARBA00009773"/>
    </source>
</evidence>
<sequence length="361" mass="40323">MYIKVLKVGSLLIMLFLLIYLGSLINWVFEPITVFISTAFFPILFAGVFYYLFRPVVNLLSLKMPRGLAIALLYIGFLGLTVGAVSLIGPELQRQFYNLVDSVPGMMNDLQYVLNQLQQLEWIQGSGVEEWLDLEDRFEEIGTLISTIAGGLVSNTMAFVGTVFNTLLLFFIVPFILFFLLKEGDRLPPYILKFFSAERQEEIKPVLQNMDFTISRYIQGILIVCSFIGILYFIGFSVIGVEYALILALIGMFTNVIPYVGPWIGAVPAVIVALIHSPLQALFVILLVVVIQQIESILIQPNVIGKVMRIHPVTVLLLVLVAGQFIGVLGMILVIPVYAVTKVIVTHLHQIWKGKTPEPIA</sequence>